<dbReference type="EMBL" id="RKRG01000003">
    <property type="protein sequence ID" value="RPF50941.1"/>
    <property type="molecule type" value="Genomic_DNA"/>
</dbReference>
<keyword evidence="2" id="KW-1185">Reference proteome</keyword>
<organism evidence="1 2">
    <name type="scientific">Methanobrevibacter gottschalkii DSM 11977</name>
    <dbReference type="NCBI Taxonomy" id="1122229"/>
    <lineage>
        <taxon>Archaea</taxon>
        <taxon>Methanobacteriati</taxon>
        <taxon>Methanobacteriota</taxon>
        <taxon>Methanomada group</taxon>
        <taxon>Methanobacteria</taxon>
        <taxon>Methanobacteriales</taxon>
        <taxon>Methanobacteriaceae</taxon>
        <taxon>Methanobrevibacter</taxon>
    </lineage>
</organism>
<dbReference type="Proteomes" id="UP000271783">
    <property type="component" value="Unassembled WGS sequence"/>
</dbReference>
<name>A0A3N5C3R7_9EURY</name>
<sequence length="51" mass="6112">MFEIELKQQKISNGLIRFFTSILDLHSLLLCLQEYFTSMNNVEIKKMEVFQ</sequence>
<protein>
    <submittedName>
        <fullName evidence="1">Uncharacterized protein</fullName>
    </submittedName>
</protein>
<comment type="caution">
    <text evidence="1">The sequence shown here is derived from an EMBL/GenBank/DDBJ whole genome shotgun (WGS) entry which is preliminary data.</text>
</comment>
<accession>A0A3N5C3R7</accession>
<evidence type="ECO:0000313" key="2">
    <source>
        <dbReference type="Proteomes" id="UP000271783"/>
    </source>
</evidence>
<proteinExistence type="predicted"/>
<evidence type="ECO:0000313" key="1">
    <source>
        <dbReference type="EMBL" id="RPF50941.1"/>
    </source>
</evidence>
<dbReference type="AlphaFoldDB" id="A0A3N5C3R7"/>
<gene>
    <name evidence="1" type="ORF">EDC42_1601</name>
</gene>
<reference evidence="1 2" key="1">
    <citation type="submission" date="2018-11" db="EMBL/GenBank/DDBJ databases">
        <title>Genomic Encyclopedia of Type Strains, Phase IV (KMG-IV): sequencing the most valuable type-strain genomes for metagenomic binning, comparative biology and taxonomic classification.</title>
        <authorList>
            <person name="Goeker M."/>
        </authorList>
    </citation>
    <scope>NUCLEOTIDE SEQUENCE [LARGE SCALE GENOMIC DNA]</scope>
    <source>
        <strain evidence="1 2">DSM 11977</strain>
    </source>
</reference>